<name>E6N0T6_NEIMH</name>
<organism evidence="1 2">
    <name type="scientific">Neisseria meningitidis serogroup B / serotype 15 (strain H44/76)</name>
    <dbReference type="NCBI Taxonomy" id="909420"/>
    <lineage>
        <taxon>Bacteria</taxon>
        <taxon>Pseudomonadati</taxon>
        <taxon>Pseudomonadota</taxon>
        <taxon>Betaproteobacteria</taxon>
        <taxon>Neisseriales</taxon>
        <taxon>Neisseriaceae</taxon>
        <taxon>Neisseria</taxon>
    </lineage>
</organism>
<dbReference type="AlphaFoldDB" id="E6N0T6"/>
<protein>
    <submittedName>
        <fullName evidence="1">Uncharacterized protein</fullName>
    </submittedName>
</protein>
<evidence type="ECO:0000313" key="2">
    <source>
        <dbReference type="Proteomes" id="UP000032707"/>
    </source>
</evidence>
<sequence>MPSEAGFRFQTAPQNKHPIRTANHVITPMPAMRLRIHL</sequence>
<evidence type="ECO:0000313" key="1">
    <source>
        <dbReference type="EMBL" id="EFV62591.1"/>
    </source>
</evidence>
<dbReference type="Proteomes" id="UP000032707">
    <property type="component" value="Unassembled WGS sequence"/>
</dbReference>
<proteinExistence type="predicted"/>
<reference evidence="1 2" key="1">
    <citation type="journal article" date="2011" name="J. Bacteriol.">
        <title>Genome sequence of Neisseria meningitidis serogroup B strain H44/76.</title>
        <authorList>
            <person name="Piet J.R."/>
            <person name="Huis In 't Veld R.A."/>
            <person name="van Schaik B.D."/>
            <person name="van Kampen A.H."/>
            <person name="Baas F."/>
            <person name="van de Beek D."/>
            <person name="Pannekoek Y."/>
            <person name="van der Ende A."/>
        </authorList>
    </citation>
    <scope>NUCLEOTIDE SEQUENCE [LARGE SCALE GENOMIC DNA]</scope>
    <source>
        <strain evidence="1 2">H44/76</strain>
    </source>
</reference>
<comment type="caution">
    <text evidence="1">The sequence shown here is derived from an EMBL/GenBank/DDBJ whole genome shotgun (WGS) entry which is preliminary data.</text>
</comment>
<dbReference type="EMBL" id="AEQZ01000046">
    <property type="protein sequence ID" value="EFV62591.1"/>
    <property type="molecule type" value="Genomic_DNA"/>
</dbReference>
<accession>E6N0T6</accession>
<gene>
    <name evidence="1" type="ORF">NMH_2471</name>
</gene>
<dbReference type="PATRIC" id="fig|909420.4.peg.2725"/>